<evidence type="ECO:0000313" key="2">
    <source>
        <dbReference type="EMBL" id="KAF2857908.1"/>
    </source>
</evidence>
<dbReference type="Proteomes" id="UP000799421">
    <property type="component" value="Unassembled WGS sequence"/>
</dbReference>
<dbReference type="AlphaFoldDB" id="A0A6A7BTS4"/>
<evidence type="ECO:0000256" key="1">
    <source>
        <dbReference type="SAM" id="MobiDB-lite"/>
    </source>
</evidence>
<organism evidence="2 3">
    <name type="scientific">Piedraia hortae CBS 480.64</name>
    <dbReference type="NCBI Taxonomy" id="1314780"/>
    <lineage>
        <taxon>Eukaryota</taxon>
        <taxon>Fungi</taxon>
        <taxon>Dikarya</taxon>
        <taxon>Ascomycota</taxon>
        <taxon>Pezizomycotina</taxon>
        <taxon>Dothideomycetes</taxon>
        <taxon>Dothideomycetidae</taxon>
        <taxon>Capnodiales</taxon>
        <taxon>Piedraiaceae</taxon>
        <taxon>Piedraia</taxon>
    </lineage>
</organism>
<feature type="compositionally biased region" description="Polar residues" evidence="1">
    <location>
        <begin position="185"/>
        <end position="208"/>
    </location>
</feature>
<feature type="region of interest" description="Disordered" evidence="1">
    <location>
        <begin position="304"/>
        <end position="323"/>
    </location>
</feature>
<accession>A0A6A7BTS4</accession>
<proteinExistence type="predicted"/>
<keyword evidence="3" id="KW-1185">Reference proteome</keyword>
<name>A0A6A7BTS4_9PEZI</name>
<dbReference type="EMBL" id="MU006023">
    <property type="protein sequence ID" value="KAF2857908.1"/>
    <property type="molecule type" value="Genomic_DNA"/>
</dbReference>
<gene>
    <name evidence="2" type="ORF">K470DRAFT_272890</name>
</gene>
<evidence type="ECO:0000313" key="3">
    <source>
        <dbReference type="Proteomes" id="UP000799421"/>
    </source>
</evidence>
<feature type="region of interest" description="Disordered" evidence="1">
    <location>
        <begin position="176"/>
        <end position="231"/>
    </location>
</feature>
<protein>
    <submittedName>
        <fullName evidence="2">Uncharacterized protein</fullName>
    </submittedName>
</protein>
<reference evidence="2" key="1">
    <citation type="journal article" date="2020" name="Stud. Mycol.">
        <title>101 Dothideomycetes genomes: a test case for predicting lifestyles and emergence of pathogens.</title>
        <authorList>
            <person name="Haridas S."/>
            <person name="Albert R."/>
            <person name="Binder M."/>
            <person name="Bloem J."/>
            <person name="Labutti K."/>
            <person name="Salamov A."/>
            <person name="Andreopoulos B."/>
            <person name="Baker S."/>
            <person name="Barry K."/>
            <person name="Bills G."/>
            <person name="Bluhm B."/>
            <person name="Cannon C."/>
            <person name="Castanera R."/>
            <person name="Culley D."/>
            <person name="Daum C."/>
            <person name="Ezra D."/>
            <person name="Gonzalez J."/>
            <person name="Henrissat B."/>
            <person name="Kuo A."/>
            <person name="Liang C."/>
            <person name="Lipzen A."/>
            <person name="Lutzoni F."/>
            <person name="Magnuson J."/>
            <person name="Mondo S."/>
            <person name="Nolan M."/>
            <person name="Ohm R."/>
            <person name="Pangilinan J."/>
            <person name="Park H.-J."/>
            <person name="Ramirez L."/>
            <person name="Alfaro M."/>
            <person name="Sun H."/>
            <person name="Tritt A."/>
            <person name="Yoshinaga Y."/>
            <person name="Zwiers L.-H."/>
            <person name="Turgeon B."/>
            <person name="Goodwin S."/>
            <person name="Spatafora J."/>
            <person name="Crous P."/>
            <person name="Grigoriev I."/>
        </authorList>
    </citation>
    <scope>NUCLEOTIDE SEQUENCE</scope>
    <source>
        <strain evidence="2">CBS 480.64</strain>
    </source>
</reference>
<dbReference type="OrthoDB" id="5588096at2759"/>
<sequence length="323" mass="35649">MAVNSLSVIYIPKRSGEPIAESTQVTINIDLDRMSQPTTSHGRTSPISLSANAENLSFDIARARQQHNTLRRLLSVKLEEDEKLGRSPVVKVPNQLSGMPGPRLLVLGSDVCAELRRRRDMQTTGVPNIPSSLPPRDCYHPRWNHARQQLASLPPDGFKQMAVNVCHELERRVQCSKPDVDGPESNLTPRPSQSVLVPPRTTNSSPVSPSRPAVGAEGRTPPTRLVSDSIVTQTPTISCSFKRKPVPSRSVSTTGHDIPSVQGSDRIRTLQVELDQLREKLAQAEIVALAKDHEINLLKEALAVAEQQNGRSREDPPPPYRRR</sequence>